<evidence type="ECO:0000313" key="1">
    <source>
        <dbReference type="EMBL" id="EZA49470.1"/>
    </source>
</evidence>
<evidence type="ECO:0000313" key="2">
    <source>
        <dbReference type="Proteomes" id="UP000053097"/>
    </source>
</evidence>
<reference evidence="1 2" key="1">
    <citation type="journal article" date="2014" name="Curr. Biol.">
        <title>The genome of the clonal raider ant Cerapachys biroi.</title>
        <authorList>
            <person name="Oxley P.R."/>
            <person name="Ji L."/>
            <person name="Fetter-Pruneda I."/>
            <person name="McKenzie S.K."/>
            <person name="Li C."/>
            <person name="Hu H."/>
            <person name="Zhang G."/>
            <person name="Kronauer D.J."/>
        </authorList>
    </citation>
    <scope>NUCLEOTIDE SEQUENCE [LARGE SCALE GENOMIC DNA]</scope>
</reference>
<keyword evidence="2" id="KW-1185">Reference proteome</keyword>
<organism evidence="1 2">
    <name type="scientific">Ooceraea biroi</name>
    <name type="common">Clonal raider ant</name>
    <name type="synonym">Cerapachys biroi</name>
    <dbReference type="NCBI Taxonomy" id="2015173"/>
    <lineage>
        <taxon>Eukaryota</taxon>
        <taxon>Metazoa</taxon>
        <taxon>Ecdysozoa</taxon>
        <taxon>Arthropoda</taxon>
        <taxon>Hexapoda</taxon>
        <taxon>Insecta</taxon>
        <taxon>Pterygota</taxon>
        <taxon>Neoptera</taxon>
        <taxon>Endopterygota</taxon>
        <taxon>Hymenoptera</taxon>
        <taxon>Apocrita</taxon>
        <taxon>Aculeata</taxon>
        <taxon>Formicoidea</taxon>
        <taxon>Formicidae</taxon>
        <taxon>Dorylinae</taxon>
        <taxon>Ooceraea</taxon>
    </lineage>
</organism>
<accession>A0A026W0H9</accession>
<sequence>IEIKTIDVTLLTRRPLAVTVIKVNSPSLIWVHIKNSQIDYQEMREDLQVAMSGNWSFETRQMAKAIAEHQNGKIKIRKGDENGAFVDLTIDNHPDEGYYVKEI</sequence>
<dbReference type="Proteomes" id="UP000053097">
    <property type="component" value="Unassembled WGS sequence"/>
</dbReference>
<name>A0A026W0H9_OOCBI</name>
<protein>
    <submittedName>
        <fullName evidence="1">Uncharacterized protein</fullName>
    </submittedName>
</protein>
<gene>
    <name evidence="1" type="ORF">X777_12326</name>
</gene>
<proteinExistence type="predicted"/>
<dbReference type="AlphaFoldDB" id="A0A026W0H9"/>
<dbReference type="EMBL" id="KK107517">
    <property type="protein sequence ID" value="EZA49470.1"/>
    <property type="molecule type" value="Genomic_DNA"/>
</dbReference>
<feature type="non-terminal residue" evidence="1">
    <location>
        <position position="1"/>
    </location>
</feature>